<keyword evidence="2" id="KW-0964">Secreted</keyword>
<evidence type="ECO:0000256" key="2">
    <source>
        <dbReference type="ARBA" id="ARBA00022525"/>
    </source>
</evidence>
<dbReference type="Proteomes" id="UP001595476">
    <property type="component" value="Unassembled WGS sequence"/>
</dbReference>
<evidence type="ECO:0000313" key="6">
    <source>
        <dbReference type="EMBL" id="MFC3153572.1"/>
    </source>
</evidence>
<evidence type="ECO:0000256" key="4">
    <source>
        <dbReference type="ARBA" id="ARBA00022837"/>
    </source>
</evidence>
<evidence type="ECO:0000256" key="3">
    <source>
        <dbReference type="ARBA" id="ARBA00022729"/>
    </source>
</evidence>
<proteinExistence type="predicted"/>
<dbReference type="Gene3D" id="2.130.10.10">
    <property type="entry name" value="YVTN repeat-like/Quinoprotein amine dehydrogenase"/>
    <property type="match status" value="1"/>
</dbReference>
<dbReference type="SUPFAM" id="SSF103647">
    <property type="entry name" value="TSP type-3 repeat"/>
    <property type="match status" value="1"/>
</dbReference>
<accession>A0ABV7HIW8</accession>
<keyword evidence="4" id="KW-0106">Calcium</keyword>
<protein>
    <submittedName>
        <fullName evidence="6">Uncharacterized protein</fullName>
    </submittedName>
</protein>
<comment type="subcellular location">
    <subcellularLocation>
        <location evidence="1">Secreted</location>
    </subcellularLocation>
</comment>
<dbReference type="InterPro" id="IPR015943">
    <property type="entry name" value="WD40/YVTN_repeat-like_dom_sf"/>
</dbReference>
<dbReference type="InterPro" id="IPR059100">
    <property type="entry name" value="TSP3_bac"/>
</dbReference>
<evidence type="ECO:0000256" key="1">
    <source>
        <dbReference type="ARBA" id="ARBA00004613"/>
    </source>
</evidence>
<dbReference type="InterPro" id="IPR028974">
    <property type="entry name" value="TSP_type-3_rpt"/>
</dbReference>
<feature type="compositionally biased region" description="Basic and acidic residues" evidence="5">
    <location>
        <begin position="1"/>
        <end position="21"/>
    </location>
</feature>
<gene>
    <name evidence="6" type="ORF">ACFOEK_21235</name>
</gene>
<reference evidence="7" key="1">
    <citation type="journal article" date="2019" name="Int. J. Syst. Evol. Microbiol.">
        <title>The Global Catalogue of Microorganisms (GCM) 10K type strain sequencing project: providing services to taxonomists for standard genome sequencing and annotation.</title>
        <authorList>
            <consortium name="The Broad Institute Genomics Platform"/>
            <consortium name="The Broad Institute Genome Sequencing Center for Infectious Disease"/>
            <person name="Wu L."/>
            <person name="Ma J."/>
        </authorList>
    </citation>
    <scope>NUCLEOTIDE SEQUENCE [LARGE SCALE GENOMIC DNA]</scope>
    <source>
        <strain evidence="7">KCTC 52438</strain>
    </source>
</reference>
<keyword evidence="3" id="KW-0732">Signal</keyword>
<evidence type="ECO:0000313" key="7">
    <source>
        <dbReference type="Proteomes" id="UP001595476"/>
    </source>
</evidence>
<keyword evidence="7" id="KW-1185">Reference proteome</keyword>
<name>A0ABV7HIW8_9GAMM</name>
<comment type="caution">
    <text evidence="6">The sequence shown here is derived from an EMBL/GenBank/DDBJ whole genome shotgun (WGS) entry which is preliminary data.</text>
</comment>
<feature type="non-terminal residue" evidence="6">
    <location>
        <position position="239"/>
    </location>
</feature>
<feature type="non-terminal residue" evidence="6">
    <location>
        <position position="1"/>
    </location>
</feature>
<organism evidence="6 7">
    <name type="scientific">Litoribrevibacter euphylliae</name>
    <dbReference type="NCBI Taxonomy" id="1834034"/>
    <lineage>
        <taxon>Bacteria</taxon>
        <taxon>Pseudomonadati</taxon>
        <taxon>Pseudomonadota</taxon>
        <taxon>Gammaproteobacteria</taxon>
        <taxon>Oceanospirillales</taxon>
        <taxon>Oceanospirillaceae</taxon>
        <taxon>Litoribrevibacter</taxon>
    </lineage>
</organism>
<feature type="compositionally biased region" description="Acidic residues" evidence="5">
    <location>
        <begin position="22"/>
        <end position="39"/>
    </location>
</feature>
<dbReference type="EMBL" id="JBHRSZ010000014">
    <property type="protein sequence ID" value="MFC3153572.1"/>
    <property type="molecule type" value="Genomic_DNA"/>
</dbReference>
<evidence type="ECO:0000256" key="5">
    <source>
        <dbReference type="SAM" id="MobiDB-lite"/>
    </source>
</evidence>
<sequence length="239" mass="26165">EVPTDVDEHLDFDKDGIGDGKDPDDDNDGLTDAFEESYEGFDKWAYNDPDHDTDGDGLTDQEEQAAGSSPLLTDTDGDQIPDDYEVANGLDVNADDSQIDLDGDGYNNQWEYLIGTNPLENEFDDRTEMSVLGSLKNGDVTANGMTVDGLDYIREVIPHASGKFVYVLSSPDSSVRRIQNIVIFARDALTGELNFLSNEPLGMSVVSALFTRDGTSLYLMEDSTTPNLIHYNIDEVAGT</sequence>
<feature type="region of interest" description="Disordered" evidence="5">
    <location>
        <begin position="1"/>
        <end position="79"/>
    </location>
</feature>
<dbReference type="Pfam" id="PF18884">
    <property type="entry name" value="TSP3_bac"/>
    <property type="match status" value="3"/>
</dbReference>